<gene>
    <name evidence="4" type="ORF">GCM10009550_42520</name>
</gene>
<dbReference type="InterPro" id="IPR024516">
    <property type="entry name" value="Mce_C"/>
</dbReference>
<dbReference type="Proteomes" id="UP001500665">
    <property type="component" value="Unassembled WGS sequence"/>
</dbReference>
<dbReference type="Pfam" id="PF02470">
    <property type="entry name" value="MlaD"/>
    <property type="match status" value="1"/>
</dbReference>
<dbReference type="Pfam" id="PF11887">
    <property type="entry name" value="Mce4_CUP1"/>
    <property type="match status" value="1"/>
</dbReference>
<dbReference type="InterPro" id="IPR003399">
    <property type="entry name" value="Mce/MlaD"/>
</dbReference>
<dbReference type="InterPro" id="IPR052336">
    <property type="entry name" value="MlaD_Phospholipid_Transporter"/>
</dbReference>
<evidence type="ECO:0000256" key="1">
    <source>
        <dbReference type="SAM" id="SignalP"/>
    </source>
</evidence>
<sequence length="347" mass="36876">MKKILVVTALAVSTGACSVTTLGAPKGGFEFKAEFTDVQTLVVGHSVQISDVSIGTVTGIELKPDFRAHVTMELEPGRRLPVGTTAAVAKTSLLGENYIKIILPDGKNLESAPSLKEGAVITQTSVQPDLESISEKVGPILASMGGQDLSQIVDAVATAVKDKGPQLNKLLEQISEVSDSYAAAADDLQTAIDGFARLGDSLEKKSAELDRLPGRLVLATDRIERDRKELKAAVQDLVELGEAFNSTVHTRHAARLKTLLLKVDRILDSMVRGKETLKTLIKSLHDGILAAPSLTYKSQGLMQAWLAGFMDFNADASHVAANQGAGEKVDLSVTTRRALSPVSDKGN</sequence>
<evidence type="ECO:0000259" key="2">
    <source>
        <dbReference type="Pfam" id="PF02470"/>
    </source>
</evidence>
<feature type="chain" id="PRO_5045278880" description="Phospholipid/cholesterol/gamma-HCH transport system substrate-binding protein" evidence="1">
    <location>
        <begin position="19"/>
        <end position="347"/>
    </location>
</feature>
<evidence type="ECO:0000313" key="4">
    <source>
        <dbReference type="EMBL" id="GAA0956471.1"/>
    </source>
</evidence>
<evidence type="ECO:0000313" key="5">
    <source>
        <dbReference type="Proteomes" id="UP001500665"/>
    </source>
</evidence>
<feature type="domain" description="Mce/MlaD" evidence="2">
    <location>
        <begin position="29"/>
        <end position="102"/>
    </location>
</feature>
<feature type="domain" description="Mammalian cell entry C-terminal" evidence="3">
    <location>
        <begin position="112"/>
        <end position="286"/>
    </location>
</feature>
<dbReference type="PROSITE" id="PS51257">
    <property type="entry name" value="PROKAR_LIPOPROTEIN"/>
    <property type="match status" value="1"/>
</dbReference>
<dbReference type="RefSeq" id="WP_344242629.1">
    <property type="nucleotide sequence ID" value="NZ_BAAAHH010000017.1"/>
</dbReference>
<dbReference type="PANTHER" id="PTHR33371">
    <property type="entry name" value="INTERMEMBRANE PHOSPHOLIPID TRANSPORT SYSTEM BINDING PROTEIN MLAD-RELATED"/>
    <property type="match status" value="1"/>
</dbReference>
<organism evidence="4 5">
    <name type="scientific">Actinocorallia libanotica</name>
    <dbReference type="NCBI Taxonomy" id="46162"/>
    <lineage>
        <taxon>Bacteria</taxon>
        <taxon>Bacillati</taxon>
        <taxon>Actinomycetota</taxon>
        <taxon>Actinomycetes</taxon>
        <taxon>Streptosporangiales</taxon>
        <taxon>Thermomonosporaceae</taxon>
        <taxon>Actinocorallia</taxon>
    </lineage>
</organism>
<accession>A0ABP4BXB2</accession>
<proteinExistence type="predicted"/>
<reference evidence="5" key="1">
    <citation type="journal article" date="2019" name="Int. J. Syst. Evol. Microbiol.">
        <title>The Global Catalogue of Microorganisms (GCM) 10K type strain sequencing project: providing services to taxonomists for standard genome sequencing and annotation.</title>
        <authorList>
            <consortium name="The Broad Institute Genomics Platform"/>
            <consortium name="The Broad Institute Genome Sequencing Center for Infectious Disease"/>
            <person name="Wu L."/>
            <person name="Ma J."/>
        </authorList>
    </citation>
    <scope>NUCLEOTIDE SEQUENCE [LARGE SCALE GENOMIC DNA]</scope>
    <source>
        <strain evidence="5">JCM 10696</strain>
    </source>
</reference>
<protein>
    <recommendedName>
        <fullName evidence="6">Phospholipid/cholesterol/gamma-HCH transport system substrate-binding protein</fullName>
    </recommendedName>
</protein>
<evidence type="ECO:0008006" key="6">
    <source>
        <dbReference type="Google" id="ProtNLM"/>
    </source>
</evidence>
<keyword evidence="5" id="KW-1185">Reference proteome</keyword>
<keyword evidence="1" id="KW-0732">Signal</keyword>
<evidence type="ECO:0000259" key="3">
    <source>
        <dbReference type="Pfam" id="PF11887"/>
    </source>
</evidence>
<name>A0ABP4BXB2_9ACTN</name>
<dbReference type="InterPro" id="IPR005693">
    <property type="entry name" value="Mce"/>
</dbReference>
<dbReference type="PANTHER" id="PTHR33371:SF15">
    <property type="entry name" value="LIPOPROTEIN LPRN"/>
    <property type="match status" value="1"/>
</dbReference>
<dbReference type="EMBL" id="BAAAHH010000017">
    <property type="protein sequence ID" value="GAA0956471.1"/>
    <property type="molecule type" value="Genomic_DNA"/>
</dbReference>
<comment type="caution">
    <text evidence="4">The sequence shown here is derived from an EMBL/GenBank/DDBJ whole genome shotgun (WGS) entry which is preliminary data.</text>
</comment>
<feature type="signal peptide" evidence="1">
    <location>
        <begin position="1"/>
        <end position="18"/>
    </location>
</feature>
<dbReference type="NCBIfam" id="TIGR00996">
    <property type="entry name" value="Mtu_fam_mce"/>
    <property type="match status" value="1"/>
</dbReference>